<dbReference type="NCBIfam" id="TIGR00152">
    <property type="entry name" value="dephospho-CoA kinase"/>
    <property type="match status" value="1"/>
</dbReference>
<dbReference type="PROSITE" id="PS51219">
    <property type="entry name" value="DPCK"/>
    <property type="match status" value="1"/>
</dbReference>
<protein>
    <recommendedName>
        <fullName evidence="4">Dephospho-CoA kinase</fullName>
    </recommendedName>
</protein>
<dbReference type="PANTHER" id="PTHR10695:SF46">
    <property type="entry name" value="BIFUNCTIONAL COENZYME A SYNTHASE-RELATED"/>
    <property type="match status" value="1"/>
</dbReference>
<dbReference type="Pfam" id="PF01121">
    <property type="entry name" value="CoaE"/>
    <property type="match status" value="1"/>
</dbReference>
<keyword evidence="2" id="KW-0067">ATP-binding</keyword>
<evidence type="ECO:0008006" key="4">
    <source>
        <dbReference type="Google" id="ProtNLM"/>
    </source>
</evidence>
<dbReference type="AlphaFoldDB" id="A0A381XZ01"/>
<accession>A0A381XZ01</accession>
<name>A0A381XZ01_9ZZZZ</name>
<dbReference type="InterPro" id="IPR001977">
    <property type="entry name" value="Depp_CoAkinase"/>
</dbReference>
<dbReference type="GO" id="GO:0005524">
    <property type="term" value="F:ATP binding"/>
    <property type="evidence" value="ECO:0007669"/>
    <property type="project" value="UniProtKB-KW"/>
</dbReference>
<dbReference type="GO" id="GO:0004140">
    <property type="term" value="F:dephospho-CoA kinase activity"/>
    <property type="evidence" value="ECO:0007669"/>
    <property type="project" value="InterPro"/>
</dbReference>
<dbReference type="Gene3D" id="3.40.50.300">
    <property type="entry name" value="P-loop containing nucleotide triphosphate hydrolases"/>
    <property type="match status" value="1"/>
</dbReference>
<dbReference type="GO" id="GO:0015937">
    <property type="term" value="P:coenzyme A biosynthetic process"/>
    <property type="evidence" value="ECO:0007669"/>
    <property type="project" value="InterPro"/>
</dbReference>
<keyword evidence="1" id="KW-0547">Nucleotide-binding</keyword>
<proteinExistence type="predicted"/>
<evidence type="ECO:0000313" key="3">
    <source>
        <dbReference type="EMBL" id="SVA70056.1"/>
    </source>
</evidence>
<dbReference type="EMBL" id="UINC01016914">
    <property type="protein sequence ID" value="SVA70056.1"/>
    <property type="molecule type" value="Genomic_DNA"/>
</dbReference>
<dbReference type="CDD" id="cd02022">
    <property type="entry name" value="DPCK"/>
    <property type="match status" value="1"/>
</dbReference>
<dbReference type="SUPFAM" id="SSF52540">
    <property type="entry name" value="P-loop containing nucleoside triphosphate hydrolases"/>
    <property type="match status" value="1"/>
</dbReference>
<organism evidence="3">
    <name type="scientific">marine metagenome</name>
    <dbReference type="NCBI Taxonomy" id="408172"/>
    <lineage>
        <taxon>unclassified sequences</taxon>
        <taxon>metagenomes</taxon>
        <taxon>ecological metagenomes</taxon>
    </lineage>
</organism>
<sequence>MQSTSSVFGQLLSTFGTTILDDDGKISRSKLGEVVFTDPEARKQLDAIMHPVILQESRHSAHQFVERNPDRIAMIDSPLLIEANGYETVDLVIVVTTDAHTQKQRLIKRSHDQKRPINCHQVEARIKAQLPLSEKVKYADFVIDNSGTVDNLKSKVDELWRILTR</sequence>
<evidence type="ECO:0000256" key="1">
    <source>
        <dbReference type="ARBA" id="ARBA00022741"/>
    </source>
</evidence>
<evidence type="ECO:0000256" key="2">
    <source>
        <dbReference type="ARBA" id="ARBA00022840"/>
    </source>
</evidence>
<dbReference type="InterPro" id="IPR027417">
    <property type="entry name" value="P-loop_NTPase"/>
</dbReference>
<gene>
    <name evidence="3" type="ORF">METZ01_LOCUS122910</name>
</gene>
<reference evidence="3" key="1">
    <citation type="submission" date="2018-05" db="EMBL/GenBank/DDBJ databases">
        <authorList>
            <person name="Lanie J.A."/>
            <person name="Ng W.-L."/>
            <person name="Kazmierczak K.M."/>
            <person name="Andrzejewski T.M."/>
            <person name="Davidsen T.M."/>
            <person name="Wayne K.J."/>
            <person name="Tettelin H."/>
            <person name="Glass J.I."/>
            <person name="Rusch D."/>
            <person name="Podicherti R."/>
            <person name="Tsui H.-C.T."/>
            <person name="Winkler M.E."/>
        </authorList>
    </citation>
    <scope>NUCLEOTIDE SEQUENCE</scope>
</reference>
<dbReference type="PANTHER" id="PTHR10695">
    <property type="entry name" value="DEPHOSPHO-COA KINASE-RELATED"/>
    <property type="match status" value="1"/>
</dbReference>